<keyword evidence="1" id="KW-0732">Signal</keyword>
<keyword evidence="3" id="KW-1185">Reference proteome</keyword>
<reference evidence="3" key="1">
    <citation type="submission" date="2023-07" db="EMBL/GenBank/DDBJ databases">
        <title>Isolating and identifying novel microbial strains from the Mariana Trench.</title>
        <authorList>
            <person name="Fu H."/>
        </authorList>
    </citation>
    <scope>NUCLEOTIDE SEQUENCE [LARGE SCALE GENOMIC DNA]</scope>
    <source>
        <strain evidence="3">T-y2</strain>
    </source>
</reference>
<comment type="caution">
    <text evidence="2">The sequence shown here is derived from an EMBL/GenBank/DDBJ whole genome shotgun (WGS) entry which is preliminary data.</text>
</comment>
<accession>A0ABU2KJ58</accession>
<dbReference type="Proteomes" id="UP001182991">
    <property type="component" value="Unassembled WGS sequence"/>
</dbReference>
<organism evidence="2 3">
    <name type="scientific">Mesonia ostreae</name>
    <dbReference type="NCBI Taxonomy" id="861110"/>
    <lineage>
        <taxon>Bacteria</taxon>
        <taxon>Pseudomonadati</taxon>
        <taxon>Bacteroidota</taxon>
        <taxon>Flavobacteriia</taxon>
        <taxon>Flavobacteriales</taxon>
        <taxon>Flavobacteriaceae</taxon>
        <taxon>Mesonia</taxon>
    </lineage>
</organism>
<protein>
    <submittedName>
        <fullName evidence="2">Uncharacterized protein</fullName>
    </submittedName>
</protein>
<name>A0ABU2KJ58_9FLAO</name>
<evidence type="ECO:0000313" key="3">
    <source>
        <dbReference type="Proteomes" id="UP001182991"/>
    </source>
</evidence>
<sequence>MKKLLAVAVLFTAFSFTSLDANASSKLKKRNCSEEAIQAYDIVYEYTGSMFYAGYSADAAYNGCISGGGSPDGA</sequence>
<feature type="chain" id="PRO_5045724873" evidence="1">
    <location>
        <begin position="24"/>
        <end position="74"/>
    </location>
</feature>
<feature type="signal peptide" evidence="1">
    <location>
        <begin position="1"/>
        <end position="23"/>
    </location>
</feature>
<proteinExistence type="predicted"/>
<dbReference type="EMBL" id="JAVRBG010000007">
    <property type="protein sequence ID" value="MDT0294714.1"/>
    <property type="molecule type" value="Genomic_DNA"/>
</dbReference>
<evidence type="ECO:0000256" key="1">
    <source>
        <dbReference type="SAM" id="SignalP"/>
    </source>
</evidence>
<gene>
    <name evidence="2" type="ORF">RLT85_08710</name>
</gene>
<dbReference type="RefSeq" id="WP_311401644.1">
    <property type="nucleotide sequence ID" value="NZ_JAVRBG010000007.1"/>
</dbReference>
<evidence type="ECO:0000313" key="2">
    <source>
        <dbReference type="EMBL" id="MDT0294714.1"/>
    </source>
</evidence>